<feature type="region of interest" description="Disordered" evidence="18">
    <location>
        <begin position="195"/>
        <end position="214"/>
    </location>
</feature>
<feature type="domain" description="C2H2-type" evidence="19">
    <location>
        <begin position="469"/>
        <end position="496"/>
    </location>
</feature>
<feature type="active site" evidence="15 17">
    <location>
        <position position="970"/>
    </location>
</feature>
<dbReference type="PRINTS" id="PR00704">
    <property type="entry name" value="CALPAIN"/>
</dbReference>
<dbReference type="InterPro" id="IPR022684">
    <property type="entry name" value="Calpain_cysteine_protease"/>
</dbReference>
<keyword evidence="10" id="KW-0862">Zinc</keyword>
<dbReference type="GO" id="GO:0043066">
    <property type="term" value="P:negative regulation of apoptotic process"/>
    <property type="evidence" value="ECO:0007669"/>
    <property type="project" value="TreeGrafter"/>
</dbReference>
<feature type="domain" description="C2H2-type" evidence="19">
    <location>
        <begin position="300"/>
        <end position="327"/>
    </location>
</feature>
<evidence type="ECO:0000256" key="15">
    <source>
        <dbReference type="PIRSR" id="PIRSR622684-1"/>
    </source>
</evidence>
<dbReference type="GO" id="GO:0005737">
    <property type="term" value="C:cytoplasm"/>
    <property type="evidence" value="ECO:0007669"/>
    <property type="project" value="TreeGrafter"/>
</dbReference>
<evidence type="ECO:0000259" key="19">
    <source>
        <dbReference type="PROSITE" id="PS50157"/>
    </source>
</evidence>
<keyword evidence="4 17" id="KW-0645">Protease</keyword>
<dbReference type="Proteomes" id="UP001148018">
    <property type="component" value="Unassembled WGS sequence"/>
</dbReference>
<feature type="domain" description="Calpain catalytic" evidence="20">
    <location>
        <begin position="731"/>
        <end position="1029"/>
    </location>
</feature>
<dbReference type="InterPro" id="IPR001300">
    <property type="entry name" value="Peptidase_C2_calpain_cat"/>
</dbReference>
<dbReference type="OrthoDB" id="424753at2759"/>
<proteinExistence type="inferred from homology"/>
<dbReference type="SUPFAM" id="SSF54001">
    <property type="entry name" value="Cysteine proteinases"/>
    <property type="match status" value="1"/>
</dbReference>
<feature type="compositionally biased region" description="Basic and acidic residues" evidence="18">
    <location>
        <begin position="433"/>
        <end position="442"/>
    </location>
</feature>
<evidence type="ECO:0000313" key="22">
    <source>
        <dbReference type="Proteomes" id="UP001148018"/>
    </source>
</evidence>
<dbReference type="SMART" id="SM00355">
    <property type="entry name" value="ZnF_C2H2"/>
    <property type="match status" value="6"/>
</dbReference>
<keyword evidence="22" id="KW-1185">Reference proteome</keyword>
<keyword evidence="9 17" id="KW-0788">Thiol protease</keyword>
<dbReference type="Gene3D" id="2.60.120.380">
    <property type="match status" value="1"/>
</dbReference>
<dbReference type="GO" id="GO:0006508">
    <property type="term" value="P:proteolysis"/>
    <property type="evidence" value="ECO:0007669"/>
    <property type="project" value="UniProtKB-KW"/>
</dbReference>
<dbReference type="Gene3D" id="1.10.238.10">
    <property type="entry name" value="EF-hand"/>
    <property type="match status" value="1"/>
</dbReference>
<dbReference type="InterPro" id="IPR022682">
    <property type="entry name" value="Calpain_domain_III"/>
</dbReference>
<feature type="non-terminal residue" evidence="21">
    <location>
        <position position="1282"/>
    </location>
</feature>
<evidence type="ECO:0000256" key="1">
    <source>
        <dbReference type="ARBA" id="ARBA00004123"/>
    </source>
</evidence>
<keyword evidence="13" id="KW-0804">Transcription</keyword>
<dbReference type="PROSITE" id="PS00139">
    <property type="entry name" value="THIOL_PROTEASE_CYS"/>
    <property type="match status" value="1"/>
</dbReference>
<dbReference type="Pfam" id="PF01067">
    <property type="entry name" value="Calpain_III"/>
    <property type="match status" value="1"/>
</dbReference>
<dbReference type="InterPro" id="IPR036236">
    <property type="entry name" value="Znf_C2H2_sf"/>
</dbReference>
<keyword evidence="5" id="KW-0479">Metal-binding</keyword>
<dbReference type="PROSITE" id="PS50203">
    <property type="entry name" value="CALPAIN_CAT"/>
    <property type="match status" value="1"/>
</dbReference>
<dbReference type="EMBL" id="JANIIK010000114">
    <property type="protein sequence ID" value="KAJ3590531.1"/>
    <property type="molecule type" value="Genomic_DNA"/>
</dbReference>
<keyword evidence="12" id="KW-0805">Transcription regulation</keyword>
<evidence type="ECO:0000256" key="12">
    <source>
        <dbReference type="ARBA" id="ARBA00023015"/>
    </source>
</evidence>
<keyword evidence="3" id="KW-1017">Isopeptide bond</keyword>
<dbReference type="GO" id="GO:0005634">
    <property type="term" value="C:nucleus"/>
    <property type="evidence" value="ECO:0007669"/>
    <property type="project" value="UniProtKB-SubCell"/>
</dbReference>
<dbReference type="PROSITE" id="PS50157">
    <property type="entry name" value="ZINC_FINGER_C2H2_2"/>
    <property type="match status" value="5"/>
</dbReference>
<evidence type="ECO:0000256" key="13">
    <source>
        <dbReference type="ARBA" id="ARBA00023163"/>
    </source>
</evidence>
<dbReference type="FunFam" id="3.90.70.10:FF:000001">
    <property type="entry name" value="Calpain-1 catalytic subunit"/>
    <property type="match status" value="1"/>
</dbReference>
<keyword evidence="7 16" id="KW-0863">Zinc-finger</keyword>
<protein>
    <submittedName>
        <fullName evidence="21">Uncharacterized protein</fullName>
    </submittedName>
</protein>
<dbReference type="FunFam" id="3.30.160.60:FF:000046">
    <property type="entry name" value="Putative B-cell lymphoma/leukemia 11A"/>
    <property type="match status" value="1"/>
</dbReference>
<feature type="active site" evidence="15 17">
    <location>
        <position position="788"/>
    </location>
</feature>
<keyword evidence="14" id="KW-0539">Nucleus</keyword>
<keyword evidence="8 17" id="KW-0378">Hydrolase</keyword>
<evidence type="ECO:0000256" key="2">
    <source>
        <dbReference type="ARBA" id="ARBA00007623"/>
    </source>
</evidence>
<evidence type="ECO:0000256" key="14">
    <source>
        <dbReference type="ARBA" id="ARBA00023242"/>
    </source>
</evidence>
<evidence type="ECO:0000259" key="20">
    <source>
        <dbReference type="PROSITE" id="PS50203"/>
    </source>
</evidence>
<dbReference type="InterPro" id="IPR036213">
    <property type="entry name" value="Calpain_III_sf"/>
</dbReference>
<evidence type="ECO:0000256" key="11">
    <source>
        <dbReference type="ARBA" id="ARBA00022843"/>
    </source>
</evidence>
<dbReference type="Gene3D" id="3.90.70.10">
    <property type="entry name" value="Cysteine proteinases"/>
    <property type="match status" value="1"/>
</dbReference>
<reference evidence="21" key="1">
    <citation type="submission" date="2022-07" db="EMBL/GenBank/DDBJ databases">
        <title>Chromosome-level genome of Muraenolepis orangiensis.</title>
        <authorList>
            <person name="Kim J."/>
        </authorList>
    </citation>
    <scope>NUCLEOTIDE SEQUENCE</scope>
    <source>
        <strain evidence="21">KU_S4_2022</strain>
        <tissue evidence="21">Muscle</tissue>
    </source>
</reference>
<evidence type="ECO:0000256" key="18">
    <source>
        <dbReference type="SAM" id="MobiDB-lite"/>
    </source>
</evidence>
<dbReference type="SMART" id="SM00230">
    <property type="entry name" value="CysPc"/>
    <property type="match status" value="1"/>
</dbReference>
<evidence type="ECO:0000256" key="5">
    <source>
        <dbReference type="ARBA" id="ARBA00022723"/>
    </source>
</evidence>
<evidence type="ECO:0000256" key="8">
    <source>
        <dbReference type="ARBA" id="ARBA00022801"/>
    </source>
</evidence>
<evidence type="ECO:0000256" key="16">
    <source>
        <dbReference type="PROSITE-ProRule" id="PRU00042"/>
    </source>
</evidence>
<feature type="domain" description="C2H2-type" evidence="19">
    <location>
        <begin position="497"/>
        <end position="524"/>
    </location>
</feature>
<dbReference type="Gene3D" id="3.30.160.60">
    <property type="entry name" value="Classic Zinc Finger"/>
    <property type="match status" value="4"/>
</dbReference>
<dbReference type="GO" id="GO:0008270">
    <property type="term" value="F:zinc ion binding"/>
    <property type="evidence" value="ECO:0007669"/>
    <property type="project" value="UniProtKB-KW"/>
</dbReference>
<dbReference type="SUPFAM" id="SSF49758">
    <property type="entry name" value="Calpain large subunit, middle domain (domain III)"/>
    <property type="match status" value="1"/>
</dbReference>
<sequence>MSRRKLGSRPQHLNAIEDTPAAEVGANPPLAPPPPPTSERGPHRMEGGRDLLTCGQCSQAFPLAHILAFIQHKQGGCRSPGPAHATDTPPSPAGHTLQGVRSGDGGPAGSQVGAGFIELQRGVASRGAGSHGMVKVKAEPNKTGAEEPSYFTCQQCDALLPSAWSLLQHAQHTHSFTTLDPRQLSQALASAFRPSACHPNRAGHAQTPSPASGTPQALNFSVRLRELAEVSGNMATSSSGGGLALGGLLLSPSSSPPAGAPFPQTGALTAGLSCELCGQSFRSLRSLSAHRRTHSCELPYHCGVCDQAFAQSGQLARHMRSHRRDAAADAIVGYERGEVAARVGAMEEEDGGTQGVMKTKMTTMRSRLSMGDGMLTNRGQPSHGPSDMALPKYLSSSLMLLSSQASPSEGSLESGETGGSAESGIASGNCTPKRPEPGERERTVAEWAGEGAQVAGRGQDSVAKKKKDEACEYCGKQFRNSSNLTVHRRSHTGERPYRCGLCSYACAQSSKLTRHMKTHGARGARAPFLCPLCGVPFTVYATLEKHLKKLHGLSHASIGAYARAGTTDTPAPGPPTLSSLPAGGGGDERATEVAVQCGRSNECGRVVPRCVKYLMDVVWNQGPPTLSSLPAGGGGDERATEVAVQCGRSNECGRVVDSFYLYACAIWRLYDGNYVSNPLDARERKQQISLSLSLSSEGPVGSLGPGAVGSEGFKNQVFCTLLDECLKSGSLFSDPTFCADQNSIGMPQDPDPKNAITWLRPKEIGTNSVFVEGTTGTTDICQGQLGNCWLLAALSCLTMHPKLFVKVVPPGQSLSTSYAGIFHFRFWQYGEWVEVVVDDRLPVREGRLLFSYSRTRNEFWSALVEKAYAKLIGSYSSLKGGNISEGMEDFTGGIAYSMPVASRTPKVLWRALTAALSRGSLLSCFIQASSYLEVGRVTGNGLIKGHAYAIVRSNKVSQESGDTMLYRLRNPWGFVEYSGPWSDKHEDWEDVDHVEKERINLNMEEDGEFWISVDDFSQLFDKVELCSVNPDSVVATASGESPASAWSITEHQGIVLEESPLLQKDRRKKDKVDFLYMAFHIYRVPPELVGMCLDQSFFTSNRPVGRSGNYLAQRSVWRKLHLEPGAYVIVASTYRPNIPGDFFLRIFSKTGNTLGIQDFTCSSSLLMVMSAPVSHGDRVTIEKVFDEMASPDDRLDAKDAMNLLNTALVRDYHLPLDTCRQLIFGEETKGRCSISREQAGVLLTNVRSLQSMFFLHDEDSSGTMTLYDSERSQEVKDRGINE</sequence>
<dbReference type="Pfam" id="PF00096">
    <property type="entry name" value="zf-C2H2"/>
    <property type="match status" value="4"/>
</dbReference>
<feature type="domain" description="C2H2-type" evidence="19">
    <location>
        <begin position="528"/>
        <end position="551"/>
    </location>
</feature>
<comment type="caution">
    <text evidence="21">The sequence shown here is derived from an EMBL/GenBank/DDBJ whole genome shotgun (WGS) entry which is preliminary data.</text>
</comment>
<feature type="compositionally biased region" description="Low complexity" evidence="18">
    <location>
        <begin position="394"/>
        <end position="428"/>
    </location>
</feature>
<feature type="region of interest" description="Disordered" evidence="18">
    <location>
        <begin position="370"/>
        <end position="442"/>
    </location>
</feature>
<evidence type="ECO:0000256" key="10">
    <source>
        <dbReference type="ARBA" id="ARBA00022833"/>
    </source>
</evidence>
<comment type="similarity">
    <text evidence="2">Belongs to the peptidase C2 family.</text>
</comment>
<accession>A0A9Q0IBA7</accession>
<feature type="domain" description="C2H2-type" evidence="19">
    <location>
        <begin position="272"/>
        <end position="299"/>
    </location>
</feature>
<feature type="region of interest" description="Disordered" evidence="18">
    <location>
        <begin position="564"/>
        <end position="587"/>
    </location>
</feature>
<dbReference type="PROSITE" id="PS00028">
    <property type="entry name" value="ZINC_FINGER_C2H2_1"/>
    <property type="match status" value="6"/>
</dbReference>
<evidence type="ECO:0000256" key="9">
    <source>
        <dbReference type="ARBA" id="ARBA00022807"/>
    </source>
</evidence>
<comment type="subcellular location">
    <subcellularLocation>
        <location evidence="1">Nucleus</location>
    </subcellularLocation>
</comment>
<dbReference type="InterPro" id="IPR022683">
    <property type="entry name" value="Calpain_III"/>
</dbReference>
<dbReference type="InterPro" id="IPR038765">
    <property type="entry name" value="Papain-like_cys_pep_sf"/>
</dbReference>
<dbReference type="CDD" id="cd00044">
    <property type="entry name" value="CysPc"/>
    <property type="match status" value="1"/>
</dbReference>
<gene>
    <name evidence="21" type="ORF">NHX12_008481</name>
</gene>
<dbReference type="FunFam" id="3.30.160.60:FF:000055">
    <property type="entry name" value="B-cell lymphoma/leukemia 11A isoform X1"/>
    <property type="match status" value="1"/>
</dbReference>
<feature type="region of interest" description="Disordered" evidence="18">
    <location>
        <begin position="74"/>
        <end position="112"/>
    </location>
</feature>
<dbReference type="InterPro" id="IPR000169">
    <property type="entry name" value="Pept_cys_AS"/>
</dbReference>
<organism evidence="21 22">
    <name type="scientific">Muraenolepis orangiensis</name>
    <name type="common">Patagonian moray cod</name>
    <dbReference type="NCBI Taxonomy" id="630683"/>
    <lineage>
        <taxon>Eukaryota</taxon>
        <taxon>Metazoa</taxon>
        <taxon>Chordata</taxon>
        <taxon>Craniata</taxon>
        <taxon>Vertebrata</taxon>
        <taxon>Euteleostomi</taxon>
        <taxon>Actinopterygii</taxon>
        <taxon>Neopterygii</taxon>
        <taxon>Teleostei</taxon>
        <taxon>Neoteleostei</taxon>
        <taxon>Acanthomorphata</taxon>
        <taxon>Zeiogadaria</taxon>
        <taxon>Gadariae</taxon>
        <taxon>Gadiformes</taxon>
        <taxon>Muraenolepidoidei</taxon>
        <taxon>Muraenolepididae</taxon>
        <taxon>Muraenolepis</taxon>
    </lineage>
</organism>
<dbReference type="GO" id="GO:0004198">
    <property type="term" value="F:calcium-dependent cysteine-type endopeptidase activity"/>
    <property type="evidence" value="ECO:0007669"/>
    <property type="project" value="InterPro"/>
</dbReference>
<name>A0A9Q0IBA7_9TELE</name>
<evidence type="ECO:0000256" key="7">
    <source>
        <dbReference type="ARBA" id="ARBA00022771"/>
    </source>
</evidence>
<keyword evidence="11" id="KW-0832">Ubl conjugation</keyword>
<feature type="region of interest" description="Disordered" evidence="18">
    <location>
        <begin position="1"/>
        <end position="47"/>
    </location>
</feature>
<dbReference type="PANTHER" id="PTHR10183:SF393">
    <property type="entry name" value="CALPAIN-LIKE ISOFORM X1"/>
    <property type="match status" value="1"/>
</dbReference>
<evidence type="ECO:0000256" key="6">
    <source>
        <dbReference type="ARBA" id="ARBA00022737"/>
    </source>
</evidence>
<feature type="active site" evidence="15 17">
    <location>
        <position position="946"/>
    </location>
</feature>
<dbReference type="SMART" id="SM00720">
    <property type="entry name" value="calpain_III"/>
    <property type="match status" value="1"/>
</dbReference>
<dbReference type="Pfam" id="PF00648">
    <property type="entry name" value="Peptidase_C2"/>
    <property type="match status" value="1"/>
</dbReference>
<dbReference type="InterPro" id="IPR057448">
    <property type="entry name" value="BCL-11A_Znf_CCHC"/>
</dbReference>
<dbReference type="PANTHER" id="PTHR10183">
    <property type="entry name" value="CALPAIN"/>
    <property type="match status" value="1"/>
</dbReference>
<keyword evidence="6" id="KW-0677">Repeat</keyword>
<evidence type="ECO:0000256" key="3">
    <source>
        <dbReference type="ARBA" id="ARBA00022499"/>
    </source>
</evidence>
<dbReference type="Pfam" id="PF25491">
    <property type="entry name" value="CCHC_BCL-11A"/>
    <property type="match status" value="1"/>
</dbReference>
<evidence type="ECO:0000313" key="21">
    <source>
        <dbReference type="EMBL" id="KAJ3590531.1"/>
    </source>
</evidence>
<dbReference type="FunFam" id="3.30.160.60:FF:000145">
    <property type="entry name" value="Zinc finger protein 574"/>
    <property type="match status" value="1"/>
</dbReference>
<evidence type="ECO:0000256" key="17">
    <source>
        <dbReference type="PROSITE-ProRule" id="PRU00239"/>
    </source>
</evidence>
<evidence type="ECO:0000256" key="4">
    <source>
        <dbReference type="ARBA" id="ARBA00022670"/>
    </source>
</evidence>
<dbReference type="SUPFAM" id="SSF57667">
    <property type="entry name" value="beta-beta-alpha zinc fingers"/>
    <property type="match status" value="2"/>
</dbReference>
<dbReference type="InterPro" id="IPR013087">
    <property type="entry name" value="Znf_C2H2_type"/>
</dbReference>